<reference evidence="1 2" key="1">
    <citation type="submission" date="2018-03" db="EMBL/GenBank/DDBJ databases">
        <title>Genomic Encyclopedia of Type Strains, Phase III (KMG-III): the genomes of soil and plant-associated and newly described type strains.</title>
        <authorList>
            <person name="Whitman W."/>
        </authorList>
    </citation>
    <scope>NUCLEOTIDE SEQUENCE [LARGE SCALE GENOMIC DNA]</scope>
    <source>
        <strain evidence="1 2">CGMCC 1.12700</strain>
    </source>
</reference>
<gene>
    <name evidence="1" type="ORF">B0I18_102143</name>
</gene>
<sequence length="62" mass="6705">MKKVKVALKRLNLDKEIISNLSERDSIKGGATLPVTSPVGPNDPPNCMSCPNTIFFSCPNNC</sequence>
<evidence type="ECO:0000313" key="1">
    <source>
        <dbReference type="EMBL" id="PSK93173.1"/>
    </source>
</evidence>
<name>A0A2P8D7H8_9BACT</name>
<accession>A0A2P8D7H8</accession>
<comment type="caution">
    <text evidence="1">The sequence shown here is derived from an EMBL/GenBank/DDBJ whole genome shotgun (WGS) entry which is preliminary data.</text>
</comment>
<evidence type="ECO:0000313" key="2">
    <source>
        <dbReference type="Proteomes" id="UP000240572"/>
    </source>
</evidence>
<dbReference type="AlphaFoldDB" id="A0A2P8D7H8"/>
<protein>
    <submittedName>
        <fullName evidence="1">Uncharacterized protein</fullName>
    </submittedName>
</protein>
<proteinExistence type="predicted"/>
<dbReference type="RefSeq" id="WP_146146700.1">
    <property type="nucleotide sequence ID" value="NZ_PYGD01000002.1"/>
</dbReference>
<keyword evidence="2" id="KW-1185">Reference proteome</keyword>
<dbReference type="InterPro" id="IPR058238">
    <property type="entry name" value="Lant_leader_dom"/>
</dbReference>
<dbReference type="NCBIfam" id="NF038153">
    <property type="entry name" value="lant_leader_L1a"/>
    <property type="match status" value="1"/>
</dbReference>
<organism evidence="1 2">
    <name type="scientific">Taibaiella chishuiensis</name>
    <dbReference type="NCBI Taxonomy" id="1434707"/>
    <lineage>
        <taxon>Bacteria</taxon>
        <taxon>Pseudomonadati</taxon>
        <taxon>Bacteroidota</taxon>
        <taxon>Chitinophagia</taxon>
        <taxon>Chitinophagales</taxon>
        <taxon>Chitinophagaceae</taxon>
        <taxon>Taibaiella</taxon>
    </lineage>
</organism>
<dbReference type="EMBL" id="PYGD01000002">
    <property type="protein sequence ID" value="PSK93173.1"/>
    <property type="molecule type" value="Genomic_DNA"/>
</dbReference>
<dbReference type="Proteomes" id="UP000240572">
    <property type="component" value="Unassembled WGS sequence"/>
</dbReference>